<protein>
    <submittedName>
        <fullName evidence="1">Uncharacterized protein</fullName>
    </submittedName>
</protein>
<organism evidence="1 2">
    <name type="scientific">Alectoria fallacina</name>
    <dbReference type="NCBI Taxonomy" id="1903189"/>
    <lineage>
        <taxon>Eukaryota</taxon>
        <taxon>Fungi</taxon>
        <taxon>Dikarya</taxon>
        <taxon>Ascomycota</taxon>
        <taxon>Pezizomycotina</taxon>
        <taxon>Lecanoromycetes</taxon>
        <taxon>OSLEUM clade</taxon>
        <taxon>Lecanoromycetidae</taxon>
        <taxon>Lecanorales</taxon>
        <taxon>Lecanorineae</taxon>
        <taxon>Parmeliaceae</taxon>
        <taxon>Alectoria</taxon>
    </lineage>
</organism>
<proteinExistence type="predicted"/>
<keyword evidence="2" id="KW-1185">Reference proteome</keyword>
<dbReference type="Proteomes" id="UP000664203">
    <property type="component" value="Unassembled WGS sequence"/>
</dbReference>
<reference evidence="1" key="1">
    <citation type="submission" date="2021-03" db="EMBL/GenBank/DDBJ databases">
        <authorList>
            <person name="Tagirdzhanova G."/>
        </authorList>
    </citation>
    <scope>NUCLEOTIDE SEQUENCE</scope>
</reference>
<gene>
    <name evidence="1" type="ORF">ALECFALPRED_005187</name>
</gene>
<dbReference type="OrthoDB" id="10363538at2759"/>
<comment type="caution">
    <text evidence="1">The sequence shown here is derived from an EMBL/GenBank/DDBJ whole genome shotgun (WGS) entry which is preliminary data.</text>
</comment>
<evidence type="ECO:0000313" key="2">
    <source>
        <dbReference type="Proteomes" id="UP000664203"/>
    </source>
</evidence>
<dbReference type="EMBL" id="CAJPDR010000032">
    <property type="protein sequence ID" value="CAF9908988.1"/>
    <property type="molecule type" value="Genomic_DNA"/>
</dbReference>
<sequence>MPPYEQLTMTPCTDPYCPSVNEHNTGAYSFALFTNEEWRTNKLPPDIRDLLHRIYSNKSPDPSEHDPGDYEFLAKFAVVHRSHRKGLMPAEITDHVMWKDPKIVEILREGVGRQPLLAVDKI</sequence>
<accession>A0A8H3EP28</accession>
<evidence type="ECO:0000313" key="1">
    <source>
        <dbReference type="EMBL" id="CAF9908988.1"/>
    </source>
</evidence>
<name>A0A8H3EP28_9LECA</name>
<dbReference type="AlphaFoldDB" id="A0A8H3EP28"/>